<evidence type="ECO:0000256" key="6">
    <source>
        <dbReference type="ARBA" id="ARBA00022741"/>
    </source>
</evidence>
<dbReference type="PANTHER" id="PTHR34220:SF11">
    <property type="entry name" value="SENSOR PROTEIN KINASE HPTS"/>
    <property type="match status" value="1"/>
</dbReference>
<dbReference type="InterPro" id="IPR050640">
    <property type="entry name" value="Bact_2-comp_sensor_kinase"/>
</dbReference>
<evidence type="ECO:0000256" key="1">
    <source>
        <dbReference type="ARBA" id="ARBA00004651"/>
    </source>
</evidence>
<dbReference type="InterPro" id="IPR036890">
    <property type="entry name" value="HATPase_C_sf"/>
</dbReference>
<dbReference type="Pfam" id="PF02518">
    <property type="entry name" value="HATPase_c"/>
    <property type="match status" value="1"/>
</dbReference>
<accession>A0A426DCU8</accession>
<proteinExistence type="predicted"/>
<dbReference type="PANTHER" id="PTHR34220">
    <property type="entry name" value="SENSOR HISTIDINE KINASE YPDA"/>
    <property type="match status" value="1"/>
</dbReference>
<evidence type="ECO:0000256" key="9">
    <source>
        <dbReference type="ARBA" id="ARBA00022989"/>
    </source>
</evidence>
<dbReference type="InterPro" id="IPR003594">
    <property type="entry name" value="HATPase_dom"/>
</dbReference>
<keyword evidence="5 12" id="KW-0812">Transmembrane</keyword>
<evidence type="ECO:0000313" key="14">
    <source>
        <dbReference type="EMBL" id="RRK30657.1"/>
    </source>
</evidence>
<evidence type="ECO:0000256" key="3">
    <source>
        <dbReference type="ARBA" id="ARBA00022553"/>
    </source>
</evidence>
<protein>
    <submittedName>
        <fullName evidence="14">Sensor histidine kinase</fullName>
    </submittedName>
</protein>
<evidence type="ECO:0000256" key="7">
    <source>
        <dbReference type="ARBA" id="ARBA00022777"/>
    </source>
</evidence>
<keyword evidence="9 12" id="KW-1133">Transmembrane helix</keyword>
<reference evidence="14" key="1">
    <citation type="submission" date="2018-10" db="EMBL/GenBank/DDBJ databases">
        <title>Schaedlerella arabinophila gen. nov. sp. nov., isolated from the mouse intestinal tract and comparative analysis with the genome of the closely related altered Schaedler flora strain ASF502.</title>
        <authorList>
            <person name="Miyake S."/>
            <person name="Soh M."/>
            <person name="Seedorf H."/>
        </authorList>
    </citation>
    <scope>NUCLEOTIDE SEQUENCE [LARGE SCALE GENOMIC DNA]</scope>
    <source>
        <strain evidence="14">DSM 106076</strain>
    </source>
</reference>
<name>A0A426DCU8_9FIRM</name>
<evidence type="ECO:0000313" key="15">
    <source>
        <dbReference type="Proteomes" id="UP000274920"/>
    </source>
</evidence>
<evidence type="ECO:0000256" key="4">
    <source>
        <dbReference type="ARBA" id="ARBA00022679"/>
    </source>
</evidence>
<keyword evidence="2" id="KW-1003">Cell membrane</keyword>
<evidence type="ECO:0000256" key="11">
    <source>
        <dbReference type="ARBA" id="ARBA00023136"/>
    </source>
</evidence>
<dbReference type="RefSeq" id="WP_125126464.1">
    <property type="nucleotide sequence ID" value="NZ_RHJS01000002.1"/>
</dbReference>
<feature type="transmembrane region" description="Helical" evidence="12">
    <location>
        <begin position="21"/>
        <end position="44"/>
    </location>
</feature>
<keyword evidence="8" id="KW-0067">ATP-binding</keyword>
<keyword evidence="7 14" id="KW-0418">Kinase</keyword>
<keyword evidence="4" id="KW-0808">Transferase</keyword>
<evidence type="ECO:0000256" key="8">
    <source>
        <dbReference type="ARBA" id="ARBA00022840"/>
    </source>
</evidence>
<keyword evidence="11 12" id="KW-0472">Membrane</keyword>
<dbReference type="Proteomes" id="UP000274920">
    <property type="component" value="Unassembled WGS sequence"/>
</dbReference>
<dbReference type="Gene3D" id="3.30.565.10">
    <property type="entry name" value="Histidine kinase-like ATPase, C-terminal domain"/>
    <property type="match status" value="1"/>
</dbReference>
<organism evidence="14 15">
    <name type="scientific">Schaedlerella arabinosiphila</name>
    <dbReference type="NCBI Taxonomy" id="2044587"/>
    <lineage>
        <taxon>Bacteria</taxon>
        <taxon>Bacillati</taxon>
        <taxon>Bacillota</taxon>
        <taxon>Clostridia</taxon>
        <taxon>Lachnospirales</taxon>
        <taxon>Lachnospiraceae</taxon>
        <taxon>Schaedlerella</taxon>
    </lineage>
</organism>
<dbReference type="GO" id="GO:0005524">
    <property type="term" value="F:ATP binding"/>
    <property type="evidence" value="ECO:0007669"/>
    <property type="project" value="UniProtKB-KW"/>
</dbReference>
<evidence type="ECO:0000256" key="2">
    <source>
        <dbReference type="ARBA" id="ARBA00022475"/>
    </source>
</evidence>
<keyword evidence="10" id="KW-0902">Two-component regulatory system</keyword>
<keyword evidence="15" id="KW-1185">Reference proteome</keyword>
<dbReference type="InterPro" id="IPR010559">
    <property type="entry name" value="Sig_transdc_His_kin_internal"/>
</dbReference>
<sequence>MRWYKMCGFNQYINKNIGRKLTFLMVPVLCIVMTVTILLTSWTYTRRLVKNIEEGSQYITETFKLNMDFCTSDVKALLNTLSMDENVVRLVTMEKDVLDYGDFLSCQRELKKRFGSMTSMKSYIQDVFVLGNNGYQYNYLQNICGSLMETDWFQECVDKEKKGFQYILPHDVDYYETGKTPASQAISVVLPIRSGNETVGYTLCDIRMNKAAVLPESIHKDANMNAYLVNGSTKEYYDFQTKQNHTEGAAEFIRYLGDKKSDSLRADDHFIVYSKMESSDWYIAAVYLYKDIIASAVSAQRIGFIMLLLGCGAVVVLSRAIAGSVKRPIDEIICRIQQVEQENFEPVEVTGVTGQPGELVLIRSRFEEMIRRINELVHKVYLGEIYRKNMEYENLVNQVNPHFIFNVLQLIQAKAVLSENYEIEEIVVSLSRMMRYTMSNKDKIVTLKEECSHVESYLELYRQRYSHKFSYEIHLEKELELHPILKFVIQPLAENCMKHGFKKLKREGRVVIDVSRLEEHIRILVEDDGNGIETGRLEELRNYISDTEDRQFSSIGLKNTFQRLKLTYGEKAEMKIESAENQYTKVCITVPREEIHV</sequence>
<evidence type="ECO:0000256" key="10">
    <source>
        <dbReference type="ARBA" id="ARBA00023012"/>
    </source>
</evidence>
<evidence type="ECO:0000256" key="12">
    <source>
        <dbReference type="SAM" id="Phobius"/>
    </source>
</evidence>
<dbReference type="AlphaFoldDB" id="A0A426DCU8"/>
<evidence type="ECO:0000256" key="5">
    <source>
        <dbReference type="ARBA" id="ARBA00022692"/>
    </source>
</evidence>
<keyword evidence="6" id="KW-0547">Nucleotide-binding</keyword>
<dbReference type="SMART" id="SM00387">
    <property type="entry name" value="HATPase_c"/>
    <property type="match status" value="1"/>
</dbReference>
<dbReference type="EMBL" id="RHJS01000002">
    <property type="protein sequence ID" value="RRK30657.1"/>
    <property type="molecule type" value="Genomic_DNA"/>
</dbReference>
<dbReference type="Pfam" id="PF06580">
    <property type="entry name" value="His_kinase"/>
    <property type="match status" value="1"/>
</dbReference>
<dbReference type="GO" id="GO:0005886">
    <property type="term" value="C:plasma membrane"/>
    <property type="evidence" value="ECO:0007669"/>
    <property type="project" value="UniProtKB-SubCell"/>
</dbReference>
<dbReference type="GO" id="GO:0000155">
    <property type="term" value="F:phosphorelay sensor kinase activity"/>
    <property type="evidence" value="ECO:0007669"/>
    <property type="project" value="InterPro"/>
</dbReference>
<gene>
    <name evidence="14" type="ORF">EBB54_04155</name>
</gene>
<evidence type="ECO:0000259" key="13">
    <source>
        <dbReference type="SMART" id="SM00387"/>
    </source>
</evidence>
<feature type="domain" description="Histidine kinase/HSP90-like ATPase" evidence="13">
    <location>
        <begin position="480"/>
        <end position="594"/>
    </location>
</feature>
<dbReference type="SUPFAM" id="SSF55874">
    <property type="entry name" value="ATPase domain of HSP90 chaperone/DNA topoisomerase II/histidine kinase"/>
    <property type="match status" value="1"/>
</dbReference>
<keyword evidence="3" id="KW-0597">Phosphoprotein</keyword>
<comment type="subcellular location">
    <subcellularLocation>
        <location evidence="1">Cell membrane</location>
        <topology evidence="1">Multi-pass membrane protein</topology>
    </subcellularLocation>
</comment>
<comment type="caution">
    <text evidence="14">The sequence shown here is derived from an EMBL/GenBank/DDBJ whole genome shotgun (WGS) entry which is preliminary data.</text>
</comment>